<accession>A0A5C1IB47</accession>
<keyword evidence="2" id="KW-1185">Reference proteome</keyword>
<dbReference type="KEGG" id="mrub:DEO27_029400"/>
<reference evidence="1" key="1">
    <citation type="submission" date="2019-08" db="EMBL/GenBank/DDBJ databases">
        <title>Comparative genome analysis confer to the adaptation heavy metal polluted environment.</title>
        <authorList>
            <person name="Li Y."/>
        </authorList>
    </citation>
    <scope>NUCLEOTIDE SEQUENCE [LARGE SCALE GENOMIC DNA]</scope>
    <source>
        <strain evidence="1">P1</strain>
    </source>
</reference>
<evidence type="ECO:0000313" key="1">
    <source>
        <dbReference type="EMBL" id="QEM13961.1"/>
    </source>
</evidence>
<dbReference type="InterPro" id="IPR029058">
    <property type="entry name" value="AB_hydrolase_fold"/>
</dbReference>
<dbReference type="SUPFAM" id="SSF53474">
    <property type="entry name" value="alpha/beta-Hydrolases"/>
    <property type="match status" value="1"/>
</dbReference>
<dbReference type="GO" id="GO:0016787">
    <property type="term" value="F:hydrolase activity"/>
    <property type="evidence" value="ECO:0007669"/>
    <property type="project" value="UniProtKB-KW"/>
</dbReference>
<organism evidence="1 2">
    <name type="scientific">Mucilaginibacter rubeus</name>
    <dbReference type="NCBI Taxonomy" id="2027860"/>
    <lineage>
        <taxon>Bacteria</taxon>
        <taxon>Pseudomonadati</taxon>
        <taxon>Bacteroidota</taxon>
        <taxon>Sphingobacteriia</taxon>
        <taxon>Sphingobacteriales</taxon>
        <taxon>Sphingobacteriaceae</taxon>
        <taxon>Mucilaginibacter</taxon>
    </lineage>
</organism>
<gene>
    <name evidence="1" type="ORF">DEO27_029400</name>
</gene>
<dbReference type="Gene3D" id="3.40.50.1820">
    <property type="entry name" value="alpha/beta hydrolase"/>
    <property type="match status" value="1"/>
</dbReference>
<keyword evidence="1" id="KW-0378">Hydrolase</keyword>
<name>A0A5C1IB47_9SPHI</name>
<dbReference type="AlphaFoldDB" id="A0A5C1IB47"/>
<protein>
    <submittedName>
        <fullName evidence="1">Alpha/beta hydrolase</fullName>
    </submittedName>
</protein>
<evidence type="ECO:0000313" key="2">
    <source>
        <dbReference type="Proteomes" id="UP000251402"/>
    </source>
</evidence>
<dbReference type="InterPro" id="IPR010662">
    <property type="entry name" value="RBBP9/YdeN"/>
</dbReference>
<proteinExistence type="predicted"/>
<dbReference type="OrthoDB" id="9804993at2"/>
<dbReference type="Pfam" id="PF06821">
    <property type="entry name" value="Ser_hydrolase"/>
    <property type="match status" value="1"/>
</dbReference>
<sequence length="180" mass="20031">MTFNADILIHPGLGNSGPQHWQSIWEKQFNFTRVEQQDWETPVCSDWVKTLNDYVKRYDPANVILVGHSLACAAIAYWARQYNIGIKGAFLVAPSDTEADSYPTGTSGFTPMPLGKLPFKSITVISNNDFYVTPERAHLFADSWGSEVVNIGDAGHINVSANYGDWNEGLDLLKKLDTGY</sequence>
<dbReference type="RefSeq" id="WP_112574737.1">
    <property type="nucleotide sequence ID" value="NZ_CP043450.1"/>
</dbReference>
<dbReference type="Proteomes" id="UP000251402">
    <property type="component" value="Chromosome"/>
</dbReference>
<dbReference type="EMBL" id="CP043450">
    <property type="protein sequence ID" value="QEM13961.1"/>
    <property type="molecule type" value="Genomic_DNA"/>
</dbReference>